<evidence type="ECO:0000256" key="1">
    <source>
        <dbReference type="ARBA" id="ARBA00004127"/>
    </source>
</evidence>
<dbReference type="WBParaSite" id="L893_g19573.t1">
    <property type="protein sequence ID" value="L893_g19573.t1"/>
    <property type="gene ID" value="L893_g19573"/>
</dbReference>
<evidence type="ECO:0000313" key="6">
    <source>
        <dbReference type="Proteomes" id="UP000095287"/>
    </source>
</evidence>
<proteinExistence type="predicted"/>
<feature type="transmembrane region" description="Helical" evidence="5">
    <location>
        <begin position="120"/>
        <end position="146"/>
    </location>
</feature>
<reference evidence="7" key="1">
    <citation type="submission" date="2016-11" db="UniProtKB">
        <authorList>
            <consortium name="WormBaseParasite"/>
        </authorList>
    </citation>
    <scope>IDENTIFICATION</scope>
</reference>
<comment type="subcellular location">
    <subcellularLocation>
        <location evidence="1">Endomembrane system</location>
        <topology evidence="1">Multi-pass membrane protein</topology>
    </subcellularLocation>
</comment>
<protein>
    <submittedName>
        <fullName evidence="7">MARVEL domain-containing protein</fullName>
    </submittedName>
</protein>
<sequence>MSSGSSDRCLCRTVHVRTATIVLGFLSIAIGVCTISVAFYTYLHAGTWVYYLLTGAVIFTIGACTIYGTLRYRPRFINPLLAFYIISFTALFAAFVVDILFTVCPLLLSEDLSPSEIPTLRMLGVIGLTMLTICGIFNAWLLHVTFRCLNYLEKKKDSFEHVGF</sequence>
<feature type="transmembrane region" description="Helical" evidence="5">
    <location>
        <begin position="21"/>
        <end position="42"/>
    </location>
</feature>
<keyword evidence="3 5" id="KW-1133">Transmembrane helix</keyword>
<dbReference type="PANTHER" id="PTHR12479">
    <property type="entry name" value="LYSOSOMAL-ASSOCIATED TRANSMEMBRANE PROTEIN"/>
    <property type="match status" value="1"/>
</dbReference>
<keyword evidence="2 5" id="KW-0812">Transmembrane</keyword>
<dbReference type="PANTHER" id="PTHR12479:SF10">
    <property type="entry name" value="LYSOSOMAL-ASSOCIATED TRANSMEMBRANE PROTEIN"/>
    <property type="match status" value="1"/>
</dbReference>
<accession>A0A1I7YTG6</accession>
<keyword evidence="6" id="KW-1185">Reference proteome</keyword>
<organism evidence="6 7">
    <name type="scientific">Steinernema glaseri</name>
    <dbReference type="NCBI Taxonomy" id="37863"/>
    <lineage>
        <taxon>Eukaryota</taxon>
        <taxon>Metazoa</taxon>
        <taxon>Ecdysozoa</taxon>
        <taxon>Nematoda</taxon>
        <taxon>Chromadorea</taxon>
        <taxon>Rhabditida</taxon>
        <taxon>Tylenchina</taxon>
        <taxon>Panagrolaimomorpha</taxon>
        <taxon>Strongyloidoidea</taxon>
        <taxon>Steinernematidae</taxon>
        <taxon>Steinernema</taxon>
    </lineage>
</organism>
<dbReference type="InterPro" id="IPR051115">
    <property type="entry name" value="LAPTM_transporter"/>
</dbReference>
<keyword evidence="4 5" id="KW-0472">Membrane</keyword>
<feature type="transmembrane region" description="Helical" evidence="5">
    <location>
        <begin position="48"/>
        <end position="70"/>
    </location>
</feature>
<evidence type="ECO:0000256" key="4">
    <source>
        <dbReference type="ARBA" id="ARBA00023136"/>
    </source>
</evidence>
<dbReference type="AlphaFoldDB" id="A0A1I7YTG6"/>
<dbReference type="Proteomes" id="UP000095287">
    <property type="component" value="Unplaced"/>
</dbReference>
<evidence type="ECO:0000256" key="5">
    <source>
        <dbReference type="SAM" id="Phobius"/>
    </source>
</evidence>
<evidence type="ECO:0000313" key="7">
    <source>
        <dbReference type="WBParaSite" id="L893_g19573.t1"/>
    </source>
</evidence>
<evidence type="ECO:0000256" key="3">
    <source>
        <dbReference type="ARBA" id="ARBA00022989"/>
    </source>
</evidence>
<evidence type="ECO:0000256" key="2">
    <source>
        <dbReference type="ARBA" id="ARBA00022692"/>
    </source>
</evidence>
<dbReference type="GO" id="GO:0005765">
    <property type="term" value="C:lysosomal membrane"/>
    <property type="evidence" value="ECO:0007669"/>
    <property type="project" value="TreeGrafter"/>
</dbReference>
<dbReference type="GO" id="GO:0012505">
    <property type="term" value="C:endomembrane system"/>
    <property type="evidence" value="ECO:0007669"/>
    <property type="project" value="UniProtKB-SubCell"/>
</dbReference>
<name>A0A1I7YTG6_9BILA</name>
<feature type="transmembrane region" description="Helical" evidence="5">
    <location>
        <begin position="82"/>
        <end position="108"/>
    </location>
</feature>